<sequence>MTIRASHFGPEVLLSAPRRSSGVPNASGTHVLFTVSTYSFETHKKTTELRVLDTETNENTLLLSADAEGINWLDEDSFVWLQGGKAGTTDLYHGSLSSFLQGSDDSHYEVSSVNAPAGNLKVAKLSDSEYAVVLSAQSDVKGELFNPEKADKPLSSGKLYTSLYVRHWDEYEGKEKNALWYGKLSKSEDGKQLKLSTLTNALKGTKLECPMKPFGSTDNFDLSSSGIVFVSKDPDLNPALNTKCNVYLLTVDSWTESVKAEPKRVTVEGFEGASTSPVFSPDELQVAFLSMRRNGYESDQNRIFVVGDLDSADLQASNETAVVASQAGWDRSPSSISWTADGKGILAIAEDVGHARLYLIAPGQYSPLSLTKAGSVGEFVPLQDAGKIFFSGSSLIDNSYYGIVEVRSKGSETTNSTIWSHSNSSEGSKFGLKTKQVSSIWTPASNPKVTKKIHSWVLKPSNFDSSKRYPIAFLIHGGPQGAWGDSWSTRWNPAVFAEQGFIVVAPNITGSTGYGQAFTDAINRNWGGDPYGDLENVFDWVSENLQGADVDRAVALGASYGGYMINWIQGHPLGRKFRALVCHDGIFSLTNMLSTEELYFPLYDLGGTPWYDPPFTRPPHPFTSSSSSSWHRWDPASHLSHWQTPQLVIHSSKDYRICISEGLAAFNVLQARGVESKLLTFPDENHFVLAPENSLLWHRTVLGWIKEYVGLEACL</sequence>
<evidence type="ECO:0000256" key="6">
    <source>
        <dbReference type="ARBA" id="ARBA00032829"/>
    </source>
</evidence>
<evidence type="ECO:0000313" key="8">
    <source>
        <dbReference type="EMBL" id="KAL1589919.1"/>
    </source>
</evidence>
<dbReference type="PANTHER" id="PTHR42776:SF13">
    <property type="entry name" value="DIPEPTIDYL-PEPTIDASE 5"/>
    <property type="match status" value="1"/>
</dbReference>
<dbReference type="GeneID" id="96002553"/>
<dbReference type="PANTHER" id="PTHR42776">
    <property type="entry name" value="SERINE PEPTIDASE S9 FAMILY MEMBER"/>
    <property type="match status" value="1"/>
</dbReference>
<dbReference type="AlphaFoldDB" id="A0AB34KXZ1"/>
<dbReference type="GO" id="GO:0006508">
    <property type="term" value="P:proteolysis"/>
    <property type="evidence" value="ECO:0007669"/>
    <property type="project" value="UniProtKB-KW"/>
</dbReference>
<evidence type="ECO:0000256" key="5">
    <source>
        <dbReference type="ARBA" id="ARBA00022825"/>
    </source>
</evidence>
<dbReference type="Gene3D" id="2.120.10.30">
    <property type="entry name" value="TolB, C-terminal domain"/>
    <property type="match status" value="1"/>
</dbReference>
<evidence type="ECO:0000259" key="7">
    <source>
        <dbReference type="Pfam" id="PF00326"/>
    </source>
</evidence>
<dbReference type="Gene3D" id="3.40.50.1820">
    <property type="entry name" value="alpha/beta hydrolase"/>
    <property type="match status" value="1"/>
</dbReference>
<dbReference type="EMBL" id="JAAQHG020000003">
    <property type="protein sequence ID" value="KAL1589919.1"/>
    <property type="molecule type" value="Genomic_DNA"/>
</dbReference>
<dbReference type="Proteomes" id="UP000803884">
    <property type="component" value="Unassembled WGS sequence"/>
</dbReference>
<dbReference type="Pfam" id="PF00326">
    <property type="entry name" value="Peptidase_S9"/>
    <property type="match status" value="1"/>
</dbReference>
<keyword evidence="2" id="KW-0645">Protease</keyword>
<dbReference type="GO" id="GO:0004252">
    <property type="term" value="F:serine-type endopeptidase activity"/>
    <property type="evidence" value="ECO:0007669"/>
    <property type="project" value="TreeGrafter"/>
</dbReference>
<dbReference type="InterPro" id="IPR001375">
    <property type="entry name" value="Peptidase_S9_cat"/>
</dbReference>
<keyword evidence="9" id="KW-1185">Reference proteome</keyword>
<dbReference type="InterPro" id="IPR011042">
    <property type="entry name" value="6-blade_b-propeller_TolB-like"/>
</dbReference>
<dbReference type="SUPFAM" id="SSF53474">
    <property type="entry name" value="alpha/beta-Hydrolases"/>
    <property type="match status" value="1"/>
</dbReference>
<evidence type="ECO:0000256" key="1">
    <source>
        <dbReference type="ARBA" id="ARBA00010040"/>
    </source>
</evidence>
<keyword evidence="3" id="KW-0732">Signal</keyword>
<name>A0AB34KXZ1_9PEZI</name>
<reference evidence="8 9" key="1">
    <citation type="journal article" date="2020" name="Microbiol. Resour. Announc.">
        <title>Draft Genome Sequence of a Cladosporium Species Isolated from the Mesophotic Ascidian Didemnum maculosum.</title>
        <authorList>
            <person name="Gioti A."/>
            <person name="Siaperas R."/>
            <person name="Nikolaivits E."/>
            <person name="Le Goff G."/>
            <person name="Ouazzani J."/>
            <person name="Kotoulas G."/>
            <person name="Topakas E."/>
        </authorList>
    </citation>
    <scope>NUCLEOTIDE SEQUENCE [LARGE SCALE GENOMIC DNA]</scope>
    <source>
        <strain evidence="8 9">TM138-S3</strain>
    </source>
</reference>
<evidence type="ECO:0000313" key="9">
    <source>
        <dbReference type="Proteomes" id="UP000803884"/>
    </source>
</evidence>
<dbReference type="InterPro" id="IPR029058">
    <property type="entry name" value="AB_hydrolase_fold"/>
</dbReference>
<dbReference type="SUPFAM" id="SSF82171">
    <property type="entry name" value="DPP6 N-terminal domain-like"/>
    <property type="match status" value="1"/>
</dbReference>
<keyword evidence="5" id="KW-0720">Serine protease</keyword>
<evidence type="ECO:0000256" key="4">
    <source>
        <dbReference type="ARBA" id="ARBA00022801"/>
    </source>
</evidence>
<gene>
    <name evidence="8" type="ORF">WHR41_01109</name>
</gene>
<evidence type="ECO:0000256" key="2">
    <source>
        <dbReference type="ARBA" id="ARBA00022670"/>
    </source>
</evidence>
<proteinExistence type="inferred from homology"/>
<keyword evidence="4" id="KW-0378">Hydrolase</keyword>
<organism evidence="8 9">
    <name type="scientific">Cladosporium halotolerans</name>
    <dbReference type="NCBI Taxonomy" id="1052096"/>
    <lineage>
        <taxon>Eukaryota</taxon>
        <taxon>Fungi</taxon>
        <taxon>Dikarya</taxon>
        <taxon>Ascomycota</taxon>
        <taxon>Pezizomycotina</taxon>
        <taxon>Dothideomycetes</taxon>
        <taxon>Dothideomycetidae</taxon>
        <taxon>Cladosporiales</taxon>
        <taxon>Cladosporiaceae</taxon>
        <taxon>Cladosporium</taxon>
    </lineage>
</organism>
<accession>A0AB34KXZ1</accession>
<comment type="similarity">
    <text evidence="1">Belongs to the peptidase S9C family.</text>
</comment>
<dbReference type="RefSeq" id="XP_069233024.1">
    <property type="nucleotide sequence ID" value="XM_069369715.1"/>
</dbReference>
<dbReference type="FunFam" id="3.40.50.1820:FF:000028">
    <property type="entry name" value="S9 family peptidase"/>
    <property type="match status" value="1"/>
</dbReference>
<comment type="caution">
    <text evidence="8">The sequence shown here is derived from an EMBL/GenBank/DDBJ whole genome shotgun (WGS) entry which is preliminary data.</text>
</comment>
<evidence type="ECO:0000256" key="3">
    <source>
        <dbReference type="ARBA" id="ARBA00022729"/>
    </source>
</evidence>
<protein>
    <recommendedName>
        <fullName evidence="6">Dipeptidyl-peptidase V</fullName>
    </recommendedName>
</protein>
<feature type="domain" description="Peptidase S9 prolyl oligopeptidase catalytic" evidence="7">
    <location>
        <begin position="487"/>
        <end position="710"/>
    </location>
</feature>